<evidence type="ECO:0000256" key="2">
    <source>
        <dbReference type="ARBA" id="ARBA00022485"/>
    </source>
</evidence>
<comment type="similarity">
    <text evidence="7">Belongs to the high-potential iron-sulfur protein (HiPIP) family.</text>
</comment>
<evidence type="ECO:0000256" key="4">
    <source>
        <dbReference type="ARBA" id="ARBA00022982"/>
    </source>
</evidence>
<evidence type="ECO:0000256" key="6">
    <source>
        <dbReference type="ARBA" id="ARBA00023014"/>
    </source>
</evidence>
<feature type="signal peptide" evidence="8">
    <location>
        <begin position="1"/>
        <end position="25"/>
    </location>
</feature>
<dbReference type="GO" id="GO:0051539">
    <property type="term" value="F:4 iron, 4 sulfur cluster binding"/>
    <property type="evidence" value="ECO:0007669"/>
    <property type="project" value="UniProtKB-KW"/>
</dbReference>
<comment type="caution">
    <text evidence="10">The sequence shown here is derived from an EMBL/GenBank/DDBJ whole genome shotgun (WGS) entry which is preliminary data.</text>
</comment>
<evidence type="ECO:0000256" key="8">
    <source>
        <dbReference type="SAM" id="SignalP"/>
    </source>
</evidence>
<proteinExistence type="inferred from homology"/>
<feature type="domain" description="High potential iron-sulfur proteins family profile" evidence="9">
    <location>
        <begin position="42"/>
        <end position="110"/>
    </location>
</feature>
<dbReference type="InterPro" id="IPR000170">
    <property type="entry name" value="High_potential_FeS_prot"/>
</dbReference>
<keyword evidence="2 7" id="KW-0004">4Fe-4S</keyword>
<evidence type="ECO:0000256" key="3">
    <source>
        <dbReference type="ARBA" id="ARBA00022723"/>
    </source>
</evidence>
<dbReference type="PROSITE" id="PS51373">
    <property type="entry name" value="HIPIP"/>
    <property type="match status" value="1"/>
</dbReference>
<dbReference type="Gene3D" id="4.10.490.10">
    <property type="entry name" value="High potential iron-sulphur protein"/>
    <property type="match status" value="1"/>
</dbReference>
<dbReference type="Pfam" id="PF01355">
    <property type="entry name" value="HIPIP"/>
    <property type="match status" value="1"/>
</dbReference>
<gene>
    <name evidence="10" type="ORF">BLX24_01840</name>
</gene>
<dbReference type="OrthoDB" id="671811at2"/>
<accession>A0A1S2VQ11</accession>
<comment type="function">
    <text evidence="7">Specific class of high-redox-potential 4Fe-4S ferredoxins. Functions in anaerobic electron transport in most purple and in some other photosynthetic bacteria and in at least one genus (Paracoccus) of halophilic, denitrifying bacteria.</text>
</comment>
<keyword evidence="6 7" id="KW-0411">Iron-sulfur</keyword>
<dbReference type="GO" id="GO:0046872">
    <property type="term" value="F:metal ion binding"/>
    <property type="evidence" value="ECO:0007669"/>
    <property type="project" value="UniProtKB-KW"/>
</dbReference>
<evidence type="ECO:0000256" key="5">
    <source>
        <dbReference type="ARBA" id="ARBA00023004"/>
    </source>
</evidence>
<feature type="chain" id="PRO_5010266181" description="High-potential iron-sulfur protein" evidence="8">
    <location>
        <begin position="26"/>
        <end position="110"/>
    </location>
</feature>
<keyword evidence="4 7" id="KW-0249">Electron transport</keyword>
<dbReference type="GO" id="GO:0009055">
    <property type="term" value="F:electron transfer activity"/>
    <property type="evidence" value="ECO:0007669"/>
    <property type="project" value="InterPro"/>
</dbReference>
<sequence length="110" mass="12084">MKRRKFFITAISLPLAGVLVSSCQSKTTSEASGAQTTTDYCSDFSEVPENDLKTRKKLGYVDQSPMAESKCGNCNLWLPPKDGKPCGGCMLFKGPVRTEGYCTYWAPQQT</sequence>
<organism evidence="10 11">
    <name type="scientific">Arsenicibacter rosenii</name>
    <dbReference type="NCBI Taxonomy" id="1750698"/>
    <lineage>
        <taxon>Bacteria</taxon>
        <taxon>Pseudomonadati</taxon>
        <taxon>Bacteroidota</taxon>
        <taxon>Cytophagia</taxon>
        <taxon>Cytophagales</taxon>
        <taxon>Spirosomataceae</taxon>
        <taxon>Arsenicibacter</taxon>
    </lineage>
</organism>
<keyword evidence="11" id="KW-1185">Reference proteome</keyword>
<comment type="subunit">
    <text evidence="7">Homodimer.</text>
</comment>
<dbReference type="AlphaFoldDB" id="A0A1S2VQ11"/>
<keyword evidence="3 7" id="KW-0479">Metal-binding</keyword>
<keyword evidence="5 7" id="KW-0408">Iron</keyword>
<evidence type="ECO:0000256" key="7">
    <source>
        <dbReference type="RuleBase" id="RU000620"/>
    </source>
</evidence>
<reference evidence="10 11" key="1">
    <citation type="submission" date="2016-10" db="EMBL/GenBank/DDBJ databases">
        <title>Arsenicibacter rosenii gen. nov., sp. nov., an efficient arsenic-methylating bacterium isolated from an arsenic-contaminated paddy soil.</title>
        <authorList>
            <person name="Huang K."/>
        </authorList>
    </citation>
    <scope>NUCLEOTIDE SEQUENCE [LARGE SCALE GENOMIC DNA]</scope>
    <source>
        <strain evidence="10 11">SM-1</strain>
    </source>
</reference>
<name>A0A1S2VQ11_9BACT</name>
<dbReference type="PROSITE" id="PS51257">
    <property type="entry name" value="PROKAR_LIPOPROTEIN"/>
    <property type="match status" value="1"/>
</dbReference>
<keyword evidence="1 7" id="KW-0813">Transport</keyword>
<dbReference type="GO" id="GO:0019646">
    <property type="term" value="P:aerobic electron transport chain"/>
    <property type="evidence" value="ECO:0007669"/>
    <property type="project" value="InterPro"/>
</dbReference>
<evidence type="ECO:0000313" key="10">
    <source>
        <dbReference type="EMBL" id="OIN60863.1"/>
    </source>
</evidence>
<dbReference type="EMBL" id="MORL01000001">
    <property type="protein sequence ID" value="OIN60863.1"/>
    <property type="molecule type" value="Genomic_DNA"/>
</dbReference>
<evidence type="ECO:0000259" key="9">
    <source>
        <dbReference type="PROSITE" id="PS51373"/>
    </source>
</evidence>
<evidence type="ECO:0000256" key="1">
    <source>
        <dbReference type="ARBA" id="ARBA00022448"/>
    </source>
</evidence>
<evidence type="ECO:0000313" key="11">
    <source>
        <dbReference type="Proteomes" id="UP000181790"/>
    </source>
</evidence>
<dbReference type="SUPFAM" id="SSF57652">
    <property type="entry name" value="HIPIP (high potential iron protein)"/>
    <property type="match status" value="1"/>
</dbReference>
<dbReference type="Proteomes" id="UP000181790">
    <property type="component" value="Unassembled WGS sequence"/>
</dbReference>
<protein>
    <recommendedName>
        <fullName evidence="7">High-potential iron-sulfur protein</fullName>
        <shortName evidence="7">HiPIP</shortName>
    </recommendedName>
</protein>
<dbReference type="InterPro" id="IPR036369">
    <property type="entry name" value="HIPIP_sf"/>
</dbReference>
<dbReference type="RefSeq" id="WP_071501367.1">
    <property type="nucleotide sequence ID" value="NZ_MORL01000001.1"/>
</dbReference>
<keyword evidence="8" id="KW-0732">Signal</keyword>